<dbReference type="SMART" id="SM00849">
    <property type="entry name" value="Lactamase_B"/>
    <property type="match status" value="1"/>
</dbReference>
<dbReference type="Gene3D" id="3.60.15.10">
    <property type="entry name" value="Ribonuclease Z/Hydroxyacylglutathione hydrolase-like"/>
    <property type="match status" value="1"/>
</dbReference>
<accession>A0A1I1VMQ4</accession>
<organism evidence="2 3">
    <name type="scientific">Paracidovorax konjaci</name>
    <dbReference type="NCBI Taxonomy" id="32040"/>
    <lineage>
        <taxon>Bacteria</taxon>
        <taxon>Pseudomonadati</taxon>
        <taxon>Pseudomonadota</taxon>
        <taxon>Betaproteobacteria</taxon>
        <taxon>Burkholderiales</taxon>
        <taxon>Comamonadaceae</taxon>
        <taxon>Paracidovorax</taxon>
    </lineage>
</organism>
<dbReference type="Proteomes" id="UP000199517">
    <property type="component" value="Unassembled WGS sequence"/>
</dbReference>
<keyword evidence="3" id="KW-1185">Reference proteome</keyword>
<dbReference type="EMBL" id="FOMQ01000006">
    <property type="protein sequence ID" value="SFD82343.1"/>
    <property type="molecule type" value="Genomic_DNA"/>
</dbReference>
<name>A0A1I1VMQ4_9BURK</name>
<dbReference type="InterPro" id="IPR036866">
    <property type="entry name" value="RibonucZ/Hydroxyglut_hydro"/>
</dbReference>
<evidence type="ECO:0000313" key="3">
    <source>
        <dbReference type="Proteomes" id="UP000199517"/>
    </source>
</evidence>
<feature type="domain" description="Metallo-beta-lactamase" evidence="1">
    <location>
        <begin position="32"/>
        <end position="220"/>
    </location>
</feature>
<evidence type="ECO:0000259" key="1">
    <source>
        <dbReference type="SMART" id="SM00849"/>
    </source>
</evidence>
<dbReference type="PANTHER" id="PTHR42951:SF14">
    <property type="entry name" value="METALLO-BETA-LACTAMASE SUPERFAMILY PROTEIN"/>
    <property type="match status" value="1"/>
</dbReference>
<sequence>MHIPPPQPVGTAAPRLPPGTVVLERGWLSANNILCLGVDGDGDRDGAAIVDTGYCAHAPQTVALVGAALAGRPLSLIANTHLHSDHCGGNAALQQAWPAARTLVPPGQAAHVRTWNPEALSYTPTGQDCPPFRMDGVLAPGSTVRLGAHDWQVHAAPGHDTHSVVLFEPEYRVLLSADALWENGFGVVFPELEGEHAFDDVAATLDLISALAPRTVVPGHGGVFTDVGRALDTARRRLDGYVRDPARHALYAAKVLLKYKLLEWQSVPLDRLHAWALATPYFGTLHAGHFAGQPRADWQDALVQDLLRSGAATRDGDMLHNA</sequence>
<dbReference type="SUPFAM" id="SSF56281">
    <property type="entry name" value="Metallo-hydrolase/oxidoreductase"/>
    <property type="match status" value="1"/>
</dbReference>
<dbReference type="Pfam" id="PF00753">
    <property type="entry name" value="Lactamase_B"/>
    <property type="match status" value="1"/>
</dbReference>
<dbReference type="STRING" id="32040.SAMN04489710_106320"/>
<dbReference type="PANTHER" id="PTHR42951">
    <property type="entry name" value="METALLO-BETA-LACTAMASE DOMAIN-CONTAINING"/>
    <property type="match status" value="1"/>
</dbReference>
<protein>
    <submittedName>
        <fullName evidence="2">Glyoxylase, beta-lactamase superfamily II</fullName>
    </submittedName>
</protein>
<evidence type="ECO:0000313" key="2">
    <source>
        <dbReference type="EMBL" id="SFD82343.1"/>
    </source>
</evidence>
<dbReference type="CDD" id="cd06262">
    <property type="entry name" value="metallo-hydrolase-like_MBL-fold"/>
    <property type="match status" value="1"/>
</dbReference>
<dbReference type="AlphaFoldDB" id="A0A1I1VMQ4"/>
<dbReference type="InterPro" id="IPR050855">
    <property type="entry name" value="NDM-1-like"/>
</dbReference>
<dbReference type="OrthoDB" id="2971563at2"/>
<reference evidence="3" key="1">
    <citation type="submission" date="2016-10" db="EMBL/GenBank/DDBJ databases">
        <authorList>
            <person name="Varghese N."/>
            <person name="Submissions S."/>
        </authorList>
    </citation>
    <scope>NUCLEOTIDE SEQUENCE [LARGE SCALE GENOMIC DNA]</scope>
    <source>
        <strain evidence="3">DSM 7481</strain>
    </source>
</reference>
<gene>
    <name evidence="2" type="ORF">SAMN04489710_106320</name>
</gene>
<dbReference type="InterPro" id="IPR001279">
    <property type="entry name" value="Metallo-B-lactamas"/>
</dbReference>
<proteinExistence type="predicted"/>
<dbReference type="RefSeq" id="WP_092952446.1">
    <property type="nucleotide sequence ID" value="NZ_FOMQ01000006.1"/>
</dbReference>